<reference evidence="1" key="1">
    <citation type="journal article" date="2020" name="Sci. Rep.">
        <title>A novel Asfarvirus-like virus identified as a potential cause of mass mortality of abalone.</title>
        <authorList>
            <person name="Matsuyama T."/>
            <person name="Takano T."/>
            <person name="Nishiki I."/>
            <person name="Fujiwara A."/>
            <person name="Kiryu I."/>
            <person name="Inada M."/>
            <person name="Sakai T."/>
            <person name="Terashima S."/>
            <person name="Matsuura Y."/>
            <person name="Isowa K."/>
            <person name="Nakayasu C."/>
        </authorList>
    </citation>
    <scope>NUCLEOTIDE SEQUENCE</scope>
</reference>
<accession>A0A5K7XX10</accession>
<dbReference type="EMBL" id="LC506465">
    <property type="protein sequence ID" value="BBO54062.1"/>
    <property type="molecule type" value="Genomic_DNA"/>
</dbReference>
<name>A0A5K7XX10_9VIRU</name>
<organism evidence="1">
    <name type="scientific">Abalone asfa-like virus</name>
    <dbReference type="NCBI Taxonomy" id="2839893"/>
    <lineage>
        <taxon>Viruses</taxon>
        <taxon>Varidnaviria</taxon>
        <taxon>Bamfordvirae</taxon>
        <taxon>Nucleocytoviricota</taxon>
        <taxon>Pokkesviricetes</taxon>
        <taxon>Asfuvirales</taxon>
        <taxon>Asfarviridae</taxon>
    </lineage>
</organism>
<sequence>MDLEIFEKKACEDLECWPPIGLWVPKDMSADILYDALYDVDGPRTPQKSYIFTLLSADYPIKDILKKFIDI</sequence>
<evidence type="ECO:0000313" key="1">
    <source>
        <dbReference type="EMBL" id="BBO54062.1"/>
    </source>
</evidence>
<proteinExistence type="predicted"/>
<protein>
    <submittedName>
        <fullName evidence="1">Uncharacterized protein</fullName>
    </submittedName>
</protein>